<dbReference type="Proteomes" id="UP000639772">
    <property type="component" value="Unassembled WGS sequence"/>
</dbReference>
<comment type="caution">
    <text evidence="2">The sequence shown here is derived from an EMBL/GenBank/DDBJ whole genome shotgun (WGS) entry which is preliminary data.</text>
</comment>
<keyword evidence="4" id="KW-1185">Reference proteome</keyword>
<dbReference type="AlphaFoldDB" id="A0A835V6G4"/>
<proteinExistence type="predicted"/>
<evidence type="ECO:0000313" key="3">
    <source>
        <dbReference type="EMBL" id="KAG0487269.1"/>
    </source>
</evidence>
<evidence type="ECO:0000313" key="5">
    <source>
        <dbReference type="Proteomes" id="UP000639772"/>
    </source>
</evidence>
<reference evidence="4 5" key="1">
    <citation type="journal article" date="2020" name="Nat. Food">
        <title>A phased Vanilla planifolia genome enables genetic improvement of flavour and production.</title>
        <authorList>
            <person name="Hasing T."/>
            <person name="Tang H."/>
            <person name="Brym M."/>
            <person name="Khazi F."/>
            <person name="Huang T."/>
            <person name="Chambers A.H."/>
        </authorList>
    </citation>
    <scope>NUCLEOTIDE SEQUENCE [LARGE SCALE GENOMIC DNA]</scope>
    <source>
        <tissue evidence="2">Leaf</tissue>
    </source>
</reference>
<dbReference type="Proteomes" id="UP000636800">
    <property type="component" value="Unassembled WGS sequence"/>
</dbReference>
<evidence type="ECO:0000256" key="1">
    <source>
        <dbReference type="SAM" id="MobiDB-lite"/>
    </source>
</evidence>
<organism evidence="2 4">
    <name type="scientific">Vanilla planifolia</name>
    <name type="common">Vanilla</name>
    <dbReference type="NCBI Taxonomy" id="51239"/>
    <lineage>
        <taxon>Eukaryota</taxon>
        <taxon>Viridiplantae</taxon>
        <taxon>Streptophyta</taxon>
        <taxon>Embryophyta</taxon>
        <taxon>Tracheophyta</taxon>
        <taxon>Spermatophyta</taxon>
        <taxon>Magnoliopsida</taxon>
        <taxon>Liliopsida</taxon>
        <taxon>Asparagales</taxon>
        <taxon>Orchidaceae</taxon>
        <taxon>Vanilloideae</taxon>
        <taxon>Vanilleae</taxon>
        <taxon>Vanilla</taxon>
    </lineage>
</organism>
<evidence type="ECO:0000313" key="2">
    <source>
        <dbReference type="EMBL" id="KAG0485515.1"/>
    </source>
</evidence>
<evidence type="ECO:0000313" key="4">
    <source>
        <dbReference type="Proteomes" id="UP000636800"/>
    </source>
</evidence>
<protein>
    <submittedName>
        <fullName evidence="2">Uncharacterized protein</fullName>
    </submittedName>
</protein>
<feature type="region of interest" description="Disordered" evidence="1">
    <location>
        <begin position="1"/>
        <end position="33"/>
    </location>
</feature>
<sequence>MAESEARAAAGPTVKATEVGLGAGPSAAEVRSTREEAATTAANAVAASSLFLREVSIALD</sequence>
<name>A0A835V6G4_VANPL</name>
<dbReference type="EMBL" id="JADCNM010000004">
    <property type="protein sequence ID" value="KAG0487269.1"/>
    <property type="molecule type" value="Genomic_DNA"/>
</dbReference>
<gene>
    <name evidence="3" type="ORF">HPP92_009364</name>
    <name evidence="2" type="ORF">HPP92_009594</name>
</gene>
<accession>A0A835V6G4</accession>
<dbReference type="EMBL" id="JADCNL010000004">
    <property type="protein sequence ID" value="KAG0485515.1"/>
    <property type="molecule type" value="Genomic_DNA"/>
</dbReference>